<dbReference type="AlphaFoldDB" id="A0A2S8B2E9"/>
<comment type="caution">
    <text evidence="2">The sequence shown here is derived from an EMBL/GenBank/DDBJ whole genome shotgun (WGS) entry which is preliminary data.</text>
</comment>
<organism evidence="2 3">
    <name type="scientific">Sphingopyxis lindanitolerans</name>
    <dbReference type="NCBI Taxonomy" id="2054227"/>
    <lineage>
        <taxon>Bacteria</taxon>
        <taxon>Pseudomonadati</taxon>
        <taxon>Pseudomonadota</taxon>
        <taxon>Alphaproteobacteria</taxon>
        <taxon>Sphingomonadales</taxon>
        <taxon>Sphingomonadaceae</taxon>
        <taxon>Sphingopyxis</taxon>
    </lineage>
</organism>
<keyword evidence="3" id="KW-1185">Reference proteome</keyword>
<dbReference type="RefSeq" id="WP_105999887.1">
    <property type="nucleotide sequence ID" value="NZ_CM009578.1"/>
</dbReference>
<feature type="domain" description="Phytase-like" evidence="1">
    <location>
        <begin position="28"/>
        <end position="325"/>
    </location>
</feature>
<evidence type="ECO:0000313" key="2">
    <source>
        <dbReference type="EMBL" id="PQM26513.1"/>
    </source>
</evidence>
<dbReference type="Pfam" id="PF13449">
    <property type="entry name" value="Phytase-like"/>
    <property type="match status" value="1"/>
</dbReference>
<name>A0A2S8B2E9_9SPHN</name>
<evidence type="ECO:0000259" key="1">
    <source>
        <dbReference type="Pfam" id="PF13449"/>
    </source>
</evidence>
<dbReference type="OrthoDB" id="9798693at2"/>
<proteinExistence type="predicted"/>
<evidence type="ECO:0000313" key="3">
    <source>
        <dbReference type="Proteomes" id="UP000238954"/>
    </source>
</evidence>
<reference evidence="3" key="1">
    <citation type="submission" date="2017-11" db="EMBL/GenBank/DDBJ databases">
        <title>The complete genome sequence of Sphingopyxis pomeranensis sp. nov. strain WS5A3p.</title>
        <authorList>
            <person name="Kaminski M.A."/>
        </authorList>
    </citation>
    <scope>NUCLEOTIDE SEQUENCE [LARGE SCALE GENOMIC DNA]</scope>
    <source>
        <strain evidence="3">WS5A3p</strain>
    </source>
</reference>
<sequence>MADACGVGQPELWVRGELPSQARFAGVRVGGLSGIDYRRSRNDYLLVSDDRGAHGGGRAYRMILDFGSGQRVSTRLLDALTLRRDDGRAFASDGESGPGTDAESIRAAANGWIYWTNEASGENASGPQLLRMRWRDGKSRPLALPAYLVPDRHRGSGPRDNRSFEGLWIGRDGAIWLGLEAPLLEDGAPPTLAEGSWTRIVRLAAGDKGGRDYLYPLEPIANQLPGRLADNGLSEMIVLPGPRFLVLERSGSQQPDGGFRYTSRIFCAYPASGVQAGDPVRLEKQRVTDLNALGPFDNANFEGMTFGPRLADGRRSLVLVADNDFRDERPTIFAVLAVR</sequence>
<dbReference type="InterPro" id="IPR027372">
    <property type="entry name" value="Phytase-like_dom"/>
</dbReference>
<gene>
    <name evidence="2" type="ORF">CVO77_15940</name>
</gene>
<dbReference type="Proteomes" id="UP000238954">
    <property type="component" value="Chromosome"/>
</dbReference>
<protein>
    <recommendedName>
        <fullName evidence="1">Phytase-like domain-containing protein</fullName>
    </recommendedName>
</protein>
<accession>A0A2S8B2E9</accession>
<dbReference type="EMBL" id="PHFW01000003">
    <property type="protein sequence ID" value="PQM26513.1"/>
    <property type="molecule type" value="Genomic_DNA"/>
</dbReference>